<gene>
    <name evidence="2" type="primary">LOC112688070</name>
</gene>
<organism evidence="1 2">
    <name type="scientific">Sipha flava</name>
    <name type="common">yellow sugarcane aphid</name>
    <dbReference type="NCBI Taxonomy" id="143950"/>
    <lineage>
        <taxon>Eukaryota</taxon>
        <taxon>Metazoa</taxon>
        <taxon>Ecdysozoa</taxon>
        <taxon>Arthropoda</taxon>
        <taxon>Hexapoda</taxon>
        <taxon>Insecta</taxon>
        <taxon>Pterygota</taxon>
        <taxon>Neoptera</taxon>
        <taxon>Paraneoptera</taxon>
        <taxon>Hemiptera</taxon>
        <taxon>Sternorrhyncha</taxon>
        <taxon>Aphidomorpha</taxon>
        <taxon>Aphidoidea</taxon>
        <taxon>Aphididae</taxon>
        <taxon>Sipha</taxon>
    </lineage>
</organism>
<evidence type="ECO:0000313" key="2">
    <source>
        <dbReference type="RefSeq" id="XP_025416870.1"/>
    </source>
</evidence>
<proteinExistence type="predicted"/>
<dbReference type="RefSeq" id="XP_025416870.1">
    <property type="nucleotide sequence ID" value="XM_025561085.1"/>
</dbReference>
<sequence>MDGFFEVELNTCEHVLVKILKLTHKCCKCKQLKWPWSKAVGCIKCMKVWHRRCQPIKSEVNERVVEPCTVETTAIVNAEENNSIVGIARAVGKFLKHPFRRIHHKMGRGRTAGVALELSGQPLMKASLDCAPTITQPVKLPETKNAGDTWAIITDVQSLTVYPTVAPEAENIGAARAITLDAPSMLSHTNKWLITAGKGLKRLIARTTGPVAVVPVERPKLKNTVFFAKAIPDKNAVQVDVKTEKVEKTVVVTEPVIGRFSNQYYCQPSYRKITTTWTIAGALELYRRLLPEVTMNRWPLTVVLHRTIQPTIITTTVAAAKTDNFKASLAITWKPLSTADKDRVQVDVNMEKVVTSYQVNGRFSCHNQCQPSYRKVTTNWTIAGALELYRRLLPEVTMNRWPLTVVLHRTITATTTTTVLAPPTNIFEAPLVIARKPLAILPPFTVTAPLAKTVAPLAITSGRPTITSAPPAITTAPLGSPNRNLCHRLNCKNRRCRRRQNTAVKEAKSDNC</sequence>
<accession>A0A8B8G2J4</accession>
<reference evidence="2" key="1">
    <citation type="submission" date="2025-08" db="UniProtKB">
        <authorList>
            <consortium name="RefSeq"/>
        </authorList>
    </citation>
    <scope>IDENTIFICATION</scope>
</reference>
<evidence type="ECO:0000313" key="1">
    <source>
        <dbReference type="Proteomes" id="UP000694846"/>
    </source>
</evidence>
<protein>
    <submittedName>
        <fullName evidence="2">Uncharacterized protein LOC112688070</fullName>
    </submittedName>
</protein>
<dbReference type="GeneID" id="112688070"/>
<keyword evidence="1" id="KW-1185">Reference proteome</keyword>
<name>A0A8B8G2J4_9HEMI</name>
<dbReference type="Proteomes" id="UP000694846">
    <property type="component" value="Unplaced"/>
</dbReference>
<dbReference type="AlphaFoldDB" id="A0A8B8G2J4"/>